<evidence type="ECO:0000256" key="2">
    <source>
        <dbReference type="ARBA" id="ARBA00022670"/>
    </source>
</evidence>
<sequence>MGGHSSGRKRNDEFLNLDRRHLQISTPEFQSSKRLKFSSSTPELTVSSRTAVSRILRYPNAVPRLHREVHAPVRPHKFGSFTAVNQFRATPSTTRDFSAEEYSGSKMGNKLINHYEKVKRSALDSLKFFKVNQGDGMMLEDSTMEVDDDSRNADKVATNFQYSAISELSDGHVMEMDKVKELMVPMSLDGHDHDLVVLSKQGYQKLLEEVHRNEHKIEGLEFQIKFNQEKWSSLQLLCPSRKIEEEIPHEPFVPLTDEEEAEVRQALSGNRRNILICHEDSGIQITGEIMRCLRPTAWLNDEVINLYLALLKERERREPKKYLKCHFFNTFFYQKLLGKAGYDYKSVRRWTTWGKLGYNLIDCEKIFVPIHLKVHWCLAVINKKEEKFQYLDSLGGRNPNALNVLAKYFVDEVKDKNGKDIDVRSWKLEYVDDLPEQENSYDCGVFMIKYADFYSRGLDLCFSQDHMSYFRHRTAKEILKLRAD</sequence>
<dbReference type="GO" id="GO:0016926">
    <property type="term" value="P:protein desumoylation"/>
    <property type="evidence" value="ECO:0007669"/>
    <property type="project" value="TreeGrafter"/>
</dbReference>
<keyword evidence="3" id="KW-0833">Ubl conjugation pathway</keyword>
<dbReference type="EMBL" id="JAXIOK010000023">
    <property type="protein sequence ID" value="KAK4742665.1"/>
    <property type="molecule type" value="Genomic_DNA"/>
</dbReference>
<protein>
    <recommendedName>
        <fullName evidence="6">Ubiquitin-like protease family profile domain-containing protein</fullName>
    </recommendedName>
</protein>
<dbReference type="FunFam" id="3.40.395.10:FF:000005">
    <property type="entry name" value="Ubiquitin-like-specific protease ESD4"/>
    <property type="match status" value="1"/>
</dbReference>
<evidence type="ECO:0000259" key="6">
    <source>
        <dbReference type="PROSITE" id="PS50600"/>
    </source>
</evidence>
<evidence type="ECO:0000256" key="3">
    <source>
        <dbReference type="ARBA" id="ARBA00022786"/>
    </source>
</evidence>
<dbReference type="GO" id="GO:0005634">
    <property type="term" value="C:nucleus"/>
    <property type="evidence" value="ECO:0007669"/>
    <property type="project" value="TreeGrafter"/>
</dbReference>
<proteinExistence type="inferred from homology"/>
<dbReference type="InterPro" id="IPR003653">
    <property type="entry name" value="Peptidase_C48_C"/>
</dbReference>
<feature type="domain" description="Ubiquitin-like protease family profile" evidence="6">
    <location>
        <begin position="283"/>
        <end position="454"/>
    </location>
</feature>
<keyword evidence="8" id="KW-1185">Reference proteome</keyword>
<gene>
    <name evidence="7" type="ORF">SAY87_000666</name>
</gene>
<dbReference type="SUPFAM" id="SSF54001">
    <property type="entry name" value="Cysteine proteinases"/>
    <property type="match status" value="1"/>
</dbReference>
<dbReference type="GO" id="GO:0006508">
    <property type="term" value="P:proteolysis"/>
    <property type="evidence" value="ECO:0007669"/>
    <property type="project" value="UniProtKB-KW"/>
</dbReference>
<evidence type="ECO:0000256" key="4">
    <source>
        <dbReference type="ARBA" id="ARBA00022801"/>
    </source>
</evidence>
<comment type="similarity">
    <text evidence="1">Belongs to the peptidase C48 family.</text>
</comment>
<keyword evidence="5" id="KW-0788">Thiol protease</keyword>
<dbReference type="PROSITE" id="PS50600">
    <property type="entry name" value="ULP_PROTEASE"/>
    <property type="match status" value="1"/>
</dbReference>
<dbReference type="PANTHER" id="PTHR12606:SF1">
    <property type="entry name" value="UBIQUITIN-LIKE-SPECIFIC PROTEASE 1A"/>
    <property type="match status" value="1"/>
</dbReference>
<evidence type="ECO:0000256" key="1">
    <source>
        <dbReference type="ARBA" id="ARBA00005234"/>
    </source>
</evidence>
<dbReference type="Pfam" id="PF02902">
    <property type="entry name" value="Peptidase_C48"/>
    <property type="match status" value="1"/>
</dbReference>
<reference evidence="7 8" key="1">
    <citation type="journal article" date="2023" name="Hortic Res">
        <title>Pangenome of water caltrop reveals structural variations and asymmetric subgenome divergence after allopolyploidization.</title>
        <authorList>
            <person name="Zhang X."/>
            <person name="Chen Y."/>
            <person name="Wang L."/>
            <person name="Yuan Y."/>
            <person name="Fang M."/>
            <person name="Shi L."/>
            <person name="Lu R."/>
            <person name="Comes H.P."/>
            <person name="Ma Y."/>
            <person name="Chen Y."/>
            <person name="Huang G."/>
            <person name="Zhou Y."/>
            <person name="Zheng Z."/>
            <person name="Qiu Y."/>
        </authorList>
    </citation>
    <scope>NUCLEOTIDE SEQUENCE [LARGE SCALE GENOMIC DNA]</scope>
    <source>
        <tissue evidence="7">Roots</tissue>
    </source>
</reference>
<accession>A0AAN7GH89</accession>
<dbReference type="InterPro" id="IPR038765">
    <property type="entry name" value="Papain-like_cys_pep_sf"/>
</dbReference>
<dbReference type="PANTHER" id="PTHR12606">
    <property type="entry name" value="SENTRIN/SUMO-SPECIFIC PROTEASE"/>
    <property type="match status" value="1"/>
</dbReference>
<dbReference type="AlphaFoldDB" id="A0AAN7GH89"/>
<evidence type="ECO:0000313" key="8">
    <source>
        <dbReference type="Proteomes" id="UP001345219"/>
    </source>
</evidence>
<name>A0AAN7GH89_9MYRT</name>
<dbReference type="Gene3D" id="3.40.395.10">
    <property type="entry name" value="Adenoviral Proteinase, Chain A"/>
    <property type="match status" value="1"/>
</dbReference>
<keyword evidence="2" id="KW-0645">Protease</keyword>
<comment type="caution">
    <text evidence="7">The sequence shown here is derived from an EMBL/GenBank/DDBJ whole genome shotgun (WGS) entry which is preliminary data.</text>
</comment>
<dbReference type="GO" id="GO:0016929">
    <property type="term" value="F:deSUMOylase activity"/>
    <property type="evidence" value="ECO:0007669"/>
    <property type="project" value="TreeGrafter"/>
</dbReference>
<dbReference type="Proteomes" id="UP001345219">
    <property type="component" value="Chromosome 1"/>
</dbReference>
<keyword evidence="4" id="KW-0378">Hydrolase</keyword>
<evidence type="ECO:0000256" key="5">
    <source>
        <dbReference type="ARBA" id="ARBA00022807"/>
    </source>
</evidence>
<evidence type="ECO:0000313" key="7">
    <source>
        <dbReference type="EMBL" id="KAK4742665.1"/>
    </source>
</evidence>
<organism evidence="7 8">
    <name type="scientific">Trapa incisa</name>
    <dbReference type="NCBI Taxonomy" id="236973"/>
    <lineage>
        <taxon>Eukaryota</taxon>
        <taxon>Viridiplantae</taxon>
        <taxon>Streptophyta</taxon>
        <taxon>Embryophyta</taxon>
        <taxon>Tracheophyta</taxon>
        <taxon>Spermatophyta</taxon>
        <taxon>Magnoliopsida</taxon>
        <taxon>eudicotyledons</taxon>
        <taxon>Gunneridae</taxon>
        <taxon>Pentapetalae</taxon>
        <taxon>rosids</taxon>
        <taxon>malvids</taxon>
        <taxon>Myrtales</taxon>
        <taxon>Lythraceae</taxon>
        <taxon>Trapa</taxon>
    </lineage>
</organism>